<keyword evidence="1" id="KW-0812">Transmembrane</keyword>
<keyword evidence="1" id="KW-0472">Membrane</keyword>
<feature type="transmembrane region" description="Helical" evidence="1">
    <location>
        <begin position="531"/>
        <end position="553"/>
    </location>
</feature>
<dbReference type="AlphaFoldDB" id="A0A848ITB6"/>
<feature type="domain" description="SSD" evidence="2">
    <location>
        <begin position="359"/>
        <end position="488"/>
    </location>
</feature>
<dbReference type="InterPro" id="IPR027463">
    <property type="entry name" value="AcrB_DN_DC_subdom"/>
</dbReference>
<protein>
    <submittedName>
        <fullName evidence="3">Efflux RND transporter permease subunit</fullName>
    </submittedName>
</protein>
<dbReference type="Gene3D" id="3.30.2090.10">
    <property type="entry name" value="Multidrug efflux transporter AcrB TolC docking domain, DN and DC subdomains"/>
    <property type="match status" value="2"/>
</dbReference>
<dbReference type="PANTHER" id="PTHR32063">
    <property type="match status" value="1"/>
</dbReference>
<dbReference type="Gene3D" id="3.30.70.1430">
    <property type="entry name" value="Multidrug efflux transporter AcrB pore domain"/>
    <property type="match status" value="2"/>
</dbReference>
<evidence type="ECO:0000313" key="3">
    <source>
        <dbReference type="EMBL" id="NMM47587.1"/>
    </source>
</evidence>
<feature type="transmembrane region" description="Helical" evidence="1">
    <location>
        <begin position="333"/>
        <end position="353"/>
    </location>
</feature>
<evidence type="ECO:0000256" key="1">
    <source>
        <dbReference type="SAM" id="Phobius"/>
    </source>
</evidence>
<feature type="transmembrane region" description="Helical" evidence="1">
    <location>
        <begin position="386"/>
        <end position="411"/>
    </location>
</feature>
<comment type="caution">
    <text evidence="3">The sequence shown here is derived from an EMBL/GenBank/DDBJ whole genome shotgun (WGS) entry which is preliminary data.</text>
</comment>
<feature type="transmembrane region" description="Helical" evidence="1">
    <location>
        <begin position="12"/>
        <end position="32"/>
    </location>
</feature>
<evidence type="ECO:0000313" key="4">
    <source>
        <dbReference type="Proteomes" id="UP000559010"/>
    </source>
</evidence>
<dbReference type="Gene3D" id="1.20.1640.10">
    <property type="entry name" value="Multidrug efflux transporter AcrB transmembrane domain"/>
    <property type="match status" value="2"/>
</dbReference>
<feature type="transmembrane region" description="Helical" evidence="1">
    <location>
        <begin position="962"/>
        <end position="981"/>
    </location>
</feature>
<gene>
    <name evidence="3" type="ORF">HH304_04185</name>
</gene>
<organism evidence="3 4">
    <name type="scientific">Marinigracilibium pacificum</name>
    <dbReference type="NCBI Taxonomy" id="2729599"/>
    <lineage>
        <taxon>Bacteria</taxon>
        <taxon>Pseudomonadati</taxon>
        <taxon>Bacteroidota</taxon>
        <taxon>Cytophagia</taxon>
        <taxon>Cytophagales</taxon>
        <taxon>Flammeovirgaceae</taxon>
        <taxon>Marinigracilibium</taxon>
    </lineage>
</organism>
<feature type="transmembrane region" description="Helical" evidence="1">
    <location>
        <begin position="463"/>
        <end position="485"/>
    </location>
</feature>
<dbReference type="Gene3D" id="3.30.70.1440">
    <property type="entry name" value="Multidrug efflux transporter AcrB pore domain"/>
    <property type="match status" value="1"/>
</dbReference>
<dbReference type="Proteomes" id="UP000559010">
    <property type="component" value="Unassembled WGS sequence"/>
</dbReference>
<accession>A0A848ITB6</accession>
<feature type="transmembrane region" description="Helical" evidence="1">
    <location>
        <begin position="360"/>
        <end position="380"/>
    </location>
</feature>
<evidence type="ECO:0000259" key="2">
    <source>
        <dbReference type="PROSITE" id="PS50156"/>
    </source>
</evidence>
<dbReference type="GO" id="GO:0042910">
    <property type="term" value="F:xenobiotic transmembrane transporter activity"/>
    <property type="evidence" value="ECO:0007669"/>
    <property type="project" value="TreeGrafter"/>
</dbReference>
<dbReference type="InterPro" id="IPR000731">
    <property type="entry name" value="SSD"/>
</dbReference>
<dbReference type="PANTHER" id="PTHR32063:SF0">
    <property type="entry name" value="SWARMING MOTILITY PROTEIN SWRC"/>
    <property type="match status" value="1"/>
</dbReference>
<dbReference type="PRINTS" id="PR00702">
    <property type="entry name" value="ACRIFLAVINRP"/>
</dbReference>
<keyword evidence="4" id="KW-1185">Reference proteome</keyword>
<sequence length="1066" mass="116883">MQITKISIKRSTIVTVVFSLLLTFGIGSYMQLGYELLPDISSPVVTVTTVYPGASPDEVETSVTKEIEDAVASLEGLDRIRSFSMENVSVVIIELVIDADADKGLQDAQRKIDAILGELPDAVDPPSLAKFNLSDRPIMYAGARSNLSSTEFYDLITNKIQPSLSRIQGVANIELTGGEEREIRINIDKDKMESYNLSILQVNQKIASSNMDIPAGKIKSNQGQVSIRLSGKYSSLDQIENLIISQASNGSSVRLKDIAEVQDTKKEVEKISRIDASESIMLAIQKQSDANAVEVSALTTAAMDQLENEYADYGLKFEMAQDSSLFTLDAADAVIHDLAIAIVLVAVVMLLFLHSIRNAIIVMIAVPTSIIATFTFMFLLGYTLNLMTLLGLSLVVGILVDDAIVVIENIYRHMEMGKNRIQASYDGIREIGATVTSITLVIVVVFVPLALSTGLVADIVRQFAVVVAISTLLSMLVAFTLIPLLSSRFSKLEHLSDKTFIGRFILGFEKLIDRFSEGVTGILKWSFNHKIVTFFIVIVLFFASVALLPMGFIGSEFVTSGDRGEFLIRMELPDDATIEQTNFATQQVESILDQNPDVTTYFTTIGQLTDPFLGTQDKANAAEINVKLVDKEKRDYSTNLFARKFKASLEETVSGVEFKTVPISIMGSAQDAPIQVVLTGPNLDSLLSISKKVENIIASVEGTADITSSVESGKPEINVKLDRDKMARLGLSLDQVGGGLRVAFNGNDDSRYKDGEYEYDINVRLDAFDRQDQSDIANLTFINNKGEIIRLSQFADIEETTGPTRLDRENRIAAVTVASQVLGRSEGIIGQELTAKLDALDMGEGVSYRFGGNLENQSEAFGTLGLALLSSLFFIYLIMVALYDSYVYPLVIMFSIPLAIIGALFALALAKQNLSIFSILGIIMLIGLVAKNAILVVDFTNQLKEKGIPVKDSLLQATKTRFRPILMTTIAMVIGMMPIALASGPGAEWKNSLGWVLIGGLISSMFLTLVVVPLIYYLFDRLLEKFGMNKKKVIEIDDTPIEDMESEADELLKNLNKNKKELELHH</sequence>
<dbReference type="InterPro" id="IPR001036">
    <property type="entry name" value="Acrflvin-R"/>
</dbReference>
<feature type="transmembrane region" description="Helical" evidence="1">
    <location>
        <begin position="890"/>
        <end position="910"/>
    </location>
</feature>
<name>A0A848ITB6_9BACT</name>
<feature type="transmembrane region" description="Helical" evidence="1">
    <location>
        <begin position="860"/>
        <end position="883"/>
    </location>
</feature>
<dbReference type="Gene3D" id="3.30.70.1320">
    <property type="entry name" value="Multidrug efflux transporter AcrB pore domain like"/>
    <property type="match status" value="1"/>
</dbReference>
<reference evidence="3 4" key="1">
    <citation type="submission" date="2020-04" db="EMBL/GenBank/DDBJ databases">
        <title>Flammeovirgaceae bacterium KN852 isolated from deep sea.</title>
        <authorList>
            <person name="Zhang D.-C."/>
        </authorList>
    </citation>
    <scope>NUCLEOTIDE SEQUENCE [LARGE SCALE GENOMIC DNA]</scope>
    <source>
        <strain evidence="3 4">KN852</strain>
    </source>
</reference>
<dbReference type="GO" id="GO:0005886">
    <property type="term" value="C:plasma membrane"/>
    <property type="evidence" value="ECO:0007669"/>
    <property type="project" value="TreeGrafter"/>
</dbReference>
<dbReference type="PROSITE" id="PS50156">
    <property type="entry name" value="SSD"/>
    <property type="match status" value="1"/>
</dbReference>
<feature type="transmembrane region" description="Helical" evidence="1">
    <location>
        <begin position="431"/>
        <end position="451"/>
    </location>
</feature>
<dbReference type="SUPFAM" id="SSF82866">
    <property type="entry name" value="Multidrug efflux transporter AcrB transmembrane domain"/>
    <property type="match status" value="2"/>
</dbReference>
<dbReference type="RefSeq" id="WP_169678207.1">
    <property type="nucleotide sequence ID" value="NZ_JABBNU010000002.1"/>
</dbReference>
<feature type="transmembrane region" description="Helical" evidence="1">
    <location>
        <begin position="916"/>
        <end position="941"/>
    </location>
</feature>
<dbReference type="SUPFAM" id="SSF82693">
    <property type="entry name" value="Multidrug efflux transporter AcrB pore domain, PN1, PN2, PC1 and PC2 subdomains"/>
    <property type="match status" value="3"/>
</dbReference>
<dbReference type="EMBL" id="JABBNU010000002">
    <property type="protein sequence ID" value="NMM47587.1"/>
    <property type="molecule type" value="Genomic_DNA"/>
</dbReference>
<dbReference type="Pfam" id="PF00873">
    <property type="entry name" value="ACR_tran"/>
    <property type="match status" value="1"/>
</dbReference>
<keyword evidence="1" id="KW-1133">Transmembrane helix</keyword>
<feature type="transmembrane region" description="Helical" evidence="1">
    <location>
        <begin position="993"/>
        <end position="1019"/>
    </location>
</feature>
<proteinExistence type="predicted"/>
<dbReference type="SUPFAM" id="SSF82714">
    <property type="entry name" value="Multidrug efflux transporter AcrB TolC docking domain, DN and DC subdomains"/>
    <property type="match status" value="2"/>
</dbReference>